<accession>A0A6A6ELS3</accession>
<dbReference type="EMBL" id="ML994616">
    <property type="protein sequence ID" value="KAF2191669.1"/>
    <property type="molecule type" value="Genomic_DNA"/>
</dbReference>
<organism evidence="1 2">
    <name type="scientific">Zopfia rhizophila CBS 207.26</name>
    <dbReference type="NCBI Taxonomy" id="1314779"/>
    <lineage>
        <taxon>Eukaryota</taxon>
        <taxon>Fungi</taxon>
        <taxon>Dikarya</taxon>
        <taxon>Ascomycota</taxon>
        <taxon>Pezizomycotina</taxon>
        <taxon>Dothideomycetes</taxon>
        <taxon>Dothideomycetes incertae sedis</taxon>
        <taxon>Zopfiaceae</taxon>
        <taxon>Zopfia</taxon>
    </lineage>
</organism>
<dbReference type="AlphaFoldDB" id="A0A6A6ELS3"/>
<proteinExistence type="predicted"/>
<dbReference type="OrthoDB" id="5421041at2759"/>
<protein>
    <submittedName>
        <fullName evidence="1">Uncharacterized protein</fullName>
    </submittedName>
</protein>
<gene>
    <name evidence="1" type="ORF">K469DRAFT_695820</name>
</gene>
<sequence length="183" mass="20532">MFPEGQETNSKEGVEFVVEELLDTMNVRVFLASETLVTFGRALESFVTQSQDEWKIIQRDGRHSEAPLATGNVEDDVVILPRVYLIGTEAEPVPITHGYVLRKAHLEAATKEVRKDLSSAPLHRQLRVVTATGRVGVMLSYLHLDRSNKNRSDQVKRKHCLICGLDSVRLAKSLFSYKLDVSA</sequence>
<evidence type="ECO:0000313" key="1">
    <source>
        <dbReference type="EMBL" id="KAF2191669.1"/>
    </source>
</evidence>
<evidence type="ECO:0000313" key="2">
    <source>
        <dbReference type="Proteomes" id="UP000800200"/>
    </source>
</evidence>
<dbReference type="Proteomes" id="UP000800200">
    <property type="component" value="Unassembled WGS sequence"/>
</dbReference>
<name>A0A6A6ELS3_9PEZI</name>
<keyword evidence="2" id="KW-1185">Reference proteome</keyword>
<reference evidence="1" key="1">
    <citation type="journal article" date="2020" name="Stud. Mycol.">
        <title>101 Dothideomycetes genomes: a test case for predicting lifestyles and emergence of pathogens.</title>
        <authorList>
            <person name="Haridas S."/>
            <person name="Albert R."/>
            <person name="Binder M."/>
            <person name="Bloem J."/>
            <person name="Labutti K."/>
            <person name="Salamov A."/>
            <person name="Andreopoulos B."/>
            <person name="Baker S."/>
            <person name="Barry K."/>
            <person name="Bills G."/>
            <person name="Bluhm B."/>
            <person name="Cannon C."/>
            <person name="Castanera R."/>
            <person name="Culley D."/>
            <person name="Daum C."/>
            <person name="Ezra D."/>
            <person name="Gonzalez J."/>
            <person name="Henrissat B."/>
            <person name="Kuo A."/>
            <person name="Liang C."/>
            <person name="Lipzen A."/>
            <person name="Lutzoni F."/>
            <person name="Magnuson J."/>
            <person name="Mondo S."/>
            <person name="Nolan M."/>
            <person name="Ohm R."/>
            <person name="Pangilinan J."/>
            <person name="Park H.-J."/>
            <person name="Ramirez L."/>
            <person name="Alfaro M."/>
            <person name="Sun H."/>
            <person name="Tritt A."/>
            <person name="Yoshinaga Y."/>
            <person name="Zwiers L.-H."/>
            <person name="Turgeon B."/>
            <person name="Goodwin S."/>
            <person name="Spatafora J."/>
            <person name="Crous P."/>
            <person name="Grigoriev I."/>
        </authorList>
    </citation>
    <scope>NUCLEOTIDE SEQUENCE</scope>
    <source>
        <strain evidence="1">CBS 207.26</strain>
    </source>
</reference>